<dbReference type="InterPro" id="IPR053136">
    <property type="entry name" value="UTP_pyrophosphatase-like"/>
</dbReference>
<comment type="caution">
    <text evidence="2">The sequence shown here is derived from an EMBL/GenBank/DDBJ whole genome shotgun (WGS) entry which is preliminary data.</text>
</comment>
<proteinExistence type="predicted"/>
<evidence type="ECO:0000259" key="1">
    <source>
        <dbReference type="Pfam" id="PF01863"/>
    </source>
</evidence>
<sequence length="228" mass="27212">MRERIIAGISVQIVRKRIRSMNLTVRPPEGTVRLSVPTRTSNRVIDRFVQEHESWIHVQQEKIRMEYPQHQYQSGECMYHFGVPLHLLVQETGRRGSVQRTGDVLLLSAPKDSTPEQRKAWVEVWQRTQLHEQAEHLLTRWADIIGVEVREWHIKRMRTRWGTCNYAAHRIWLSLALAEKPLPCVEYVVVHELCHLLEASHNERFWAYVERYLPDWRERKQKLNESVQ</sequence>
<evidence type="ECO:0000313" key="3">
    <source>
        <dbReference type="Proteomes" id="UP000783588"/>
    </source>
</evidence>
<name>A0ABS6EU40_9FIRM</name>
<dbReference type="EMBL" id="JAHLQI010000006">
    <property type="protein sequence ID" value="MBU5491211.1"/>
    <property type="molecule type" value="Genomic_DNA"/>
</dbReference>
<keyword evidence="3" id="KW-1185">Reference proteome</keyword>
<dbReference type="InterPro" id="IPR002725">
    <property type="entry name" value="YgjP-like_metallopeptidase"/>
</dbReference>
<reference evidence="2 3" key="1">
    <citation type="submission" date="2021-06" db="EMBL/GenBank/DDBJ databases">
        <authorList>
            <person name="Sun Q."/>
            <person name="Li D."/>
        </authorList>
    </citation>
    <scope>NUCLEOTIDE SEQUENCE [LARGE SCALE GENOMIC DNA]</scope>
    <source>
        <strain evidence="2 3">MSJd-7</strain>
    </source>
</reference>
<dbReference type="PANTHER" id="PTHR30399">
    <property type="entry name" value="UNCHARACTERIZED PROTEIN YGJP"/>
    <property type="match status" value="1"/>
</dbReference>
<dbReference type="Pfam" id="PF01863">
    <property type="entry name" value="YgjP-like"/>
    <property type="match status" value="1"/>
</dbReference>
<dbReference type="CDD" id="cd07344">
    <property type="entry name" value="M48_yhfN_like"/>
    <property type="match status" value="1"/>
</dbReference>
<feature type="domain" description="YgjP-like metallopeptidase" evidence="1">
    <location>
        <begin position="22"/>
        <end position="225"/>
    </location>
</feature>
<accession>A0ABS6EU40</accession>
<organism evidence="2 3">
    <name type="scientific">Butyricicoccus intestinisimiae</name>
    <dbReference type="NCBI Taxonomy" id="2841509"/>
    <lineage>
        <taxon>Bacteria</taxon>
        <taxon>Bacillati</taxon>
        <taxon>Bacillota</taxon>
        <taxon>Clostridia</taxon>
        <taxon>Eubacteriales</taxon>
        <taxon>Butyricicoccaceae</taxon>
        <taxon>Butyricicoccus</taxon>
    </lineage>
</organism>
<protein>
    <submittedName>
        <fullName evidence="2">M48 family metallopeptidase</fullName>
    </submittedName>
</protein>
<dbReference type="PANTHER" id="PTHR30399:SF1">
    <property type="entry name" value="UTP PYROPHOSPHATASE"/>
    <property type="match status" value="1"/>
</dbReference>
<dbReference type="RefSeq" id="WP_216470920.1">
    <property type="nucleotide sequence ID" value="NZ_JAHLQI010000006.1"/>
</dbReference>
<gene>
    <name evidence="2" type="ORF">KQI75_11390</name>
</gene>
<evidence type="ECO:0000313" key="2">
    <source>
        <dbReference type="EMBL" id="MBU5491211.1"/>
    </source>
</evidence>
<dbReference type="Proteomes" id="UP000783588">
    <property type="component" value="Unassembled WGS sequence"/>
</dbReference>